<keyword evidence="4" id="KW-1185">Reference proteome</keyword>
<keyword evidence="2" id="KW-0812">Transmembrane</keyword>
<evidence type="ECO:0000256" key="1">
    <source>
        <dbReference type="SAM" id="MobiDB-lite"/>
    </source>
</evidence>
<accession>A0A2I2KI38</accession>
<name>A0A2I2KI38_9ACTN</name>
<organism evidence="3 4">
    <name type="scientific">Frankia canadensis</name>
    <dbReference type="NCBI Taxonomy" id="1836972"/>
    <lineage>
        <taxon>Bacteria</taxon>
        <taxon>Bacillati</taxon>
        <taxon>Actinomycetota</taxon>
        <taxon>Actinomycetes</taxon>
        <taxon>Frankiales</taxon>
        <taxon>Frankiaceae</taxon>
        <taxon>Frankia</taxon>
    </lineage>
</organism>
<feature type="region of interest" description="Disordered" evidence="1">
    <location>
        <begin position="72"/>
        <end position="98"/>
    </location>
</feature>
<keyword evidence="2" id="KW-0472">Membrane</keyword>
<evidence type="ECO:0000313" key="3">
    <source>
        <dbReference type="EMBL" id="SNQ45324.1"/>
    </source>
</evidence>
<proteinExistence type="predicted"/>
<feature type="region of interest" description="Disordered" evidence="1">
    <location>
        <begin position="1"/>
        <end position="24"/>
    </location>
</feature>
<evidence type="ECO:0000313" key="4">
    <source>
        <dbReference type="Proteomes" id="UP000234331"/>
    </source>
</evidence>
<dbReference type="EMBL" id="FZMO01000001">
    <property type="protein sequence ID" value="SNQ45324.1"/>
    <property type="molecule type" value="Genomic_DNA"/>
</dbReference>
<dbReference type="AlphaFoldDB" id="A0A2I2KI38"/>
<feature type="compositionally biased region" description="Polar residues" evidence="1">
    <location>
        <begin position="88"/>
        <end position="98"/>
    </location>
</feature>
<evidence type="ECO:0000256" key="2">
    <source>
        <dbReference type="SAM" id="Phobius"/>
    </source>
</evidence>
<feature type="transmembrane region" description="Helical" evidence="2">
    <location>
        <begin position="32"/>
        <end position="53"/>
    </location>
</feature>
<dbReference type="Proteomes" id="UP000234331">
    <property type="component" value="Unassembled WGS sequence"/>
</dbReference>
<keyword evidence="2" id="KW-1133">Transmembrane helix</keyword>
<gene>
    <name evidence="3" type="ORF">FRACA_10083</name>
</gene>
<feature type="compositionally biased region" description="Low complexity" evidence="1">
    <location>
        <begin position="1"/>
        <end position="16"/>
    </location>
</feature>
<reference evidence="3 4" key="1">
    <citation type="submission" date="2017-06" db="EMBL/GenBank/DDBJ databases">
        <authorList>
            <person name="Kim H.J."/>
            <person name="Triplett B.A."/>
        </authorList>
    </citation>
    <scope>NUCLEOTIDE SEQUENCE [LARGE SCALE GENOMIC DNA]</scope>
    <source>
        <strain evidence="3">FRACA_ARgP5</strain>
    </source>
</reference>
<protein>
    <submittedName>
        <fullName evidence="3">Uncharacterized protein</fullName>
    </submittedName>
</protein>
<sequence length="98" mass="10295">MPAISTRTSPGPGSSSVTDSIENGCPTARRTAAVIFIVHLSAVTSVTVIQMVIQTTIVRKWPTAFMSRGTLAGTWSPRKRVPAGPATRPSTGASSTRR</sequence>